<dbReference type="InterPro" id="IPR009351">
    <property type="entry name" value="AlkZ-like"/>
</dbReference>
<dbReference type="Proteomes" id="UP000192674">
    <property type="component" value="Unassembled WGS sequence"/>
</dbReference>
<keyword evidence="2" id="KW-1185">Reference proteome</keyword>
<dbReference type="AlphaFoldDB" id="A0A1W2BFV9"/>
<evidence type="ECO:0000313" key="2">
    <source>
        <dbReference type="Proteomes" id="UP000192674"/>
    </source>
</evidence>
<organism evidence="1 2">
    <name type="scientific">Kibdelosporangium aridum</name>
    <dbReference type="NCBI Taxonomy" id="2030"/>
    <lineage>
        <taxon>Bacteria</taxon>
        <taxon>Bacillati</taxon>
        <taxon>Actinomycetota</taxon>
        <taxon>Actinomycetes</taxon>
        <taxon>Pseudonocardiales</taxon>
        <taxon>Pseudonocardiaceae</taxon>
        <taxon>Kibdelosporangium</taxon>
    </lineage>
</organism>
<proteinExistence type="predicted"/>
<dbReference type="PANTHER" id="PTHR38479:SF2">
    <property type="entry name" value="WINGED HELIX DNA-BINDING DOMAIN-CONTAINING PROTEIN"/>
    <property type="match status" value="1"/>
</dbReference>
<dbReference type="PANTHER" id="PTHR38479">
    <property type="entry name" value="LMO0824 PROTEIN"/>
    <property type="match status" value="1"/>
</dbReference>
<gene>
    <name evidence="1" type="ORF">SAMN05661093_01659</name>
</gene>
<protein>
    <submittedName>
        <fullName evidence="1">Winged helix DNA-binding domain-containing protein</fullName>
    </submittedName>
</protein>
<reference evidence="1 2" key="1">
    <citation type="submission" date="2017-04" db="EMBL/GenBank/DDBJ databases">
        <authorList>
            <person name="Afonso C.L."/>
            <person name="Miller P.J."/>
            <person name="Scott M.A."/>
            <person name="Spackman E."/>
            <person name="Goraichik I."/>
            <person name="Dimitrov K.M."/>
            <person name="Suarez D.L."/>
            <person name="Swayne D.E."/>
        </authorList>
    </citation>
    <scope>NUCLEOTIDE SEQUENCE [LARGE SCALE GENOMIC DNA]</scope>
    <source>
        <strain evidence="1 2">DSM 43828</strain>
    </source>
</reference>
<accession>A0A1W2BFV9</accession>
<keyword evidence="1" id="KW-0238">DNA-binding</keyword>
<dbReference type="Pfam" id="PF06224">
    <property type="entry name" value="AlkZ-like"/>
    <property type="match status" value="1"/>
</dbReference>
<dbReference type="EMBL" id="FWXV01000001">
    <property type="protein sequence ID" value="SMC71751.1"/>
    <property type="molecule type" value="Genomic_DNA"/>
</dbReference>
<dbReference type="RefSeq" id="WP_235038489.1">
    <property type="nucleotide sequence ID" value="NZ_FWXV01000001.1"/>
</dbReference>
<name>A0A1W2BFV9_KIBAR</name>
<evidence type="ECO:0000313" key="1">
    <source>
        <dbReference type="EMBL" id="SMC71751.1"/>
    </source>
</evidence>
<sequence>MNIGIGQRRARLAWRHLLAVRGATAVDAAEAMVALHATDPATVYLAIVARQRVADGPGTERALYEDRTVVRMLGMRRTVFVVPADLVPVVQEACGRDVAARLRRGLVQHLGQVGMTGAWLSEVEDAVAAALSARGSATAAQLAEDEPRLRTPLVYAPDKPYGATSFITTRVLGLLAADGRIVRGRPRGSWLSGQYSWAMLDDWLPGRADWSPEAARACLARRWLTTFGPAPVTDLKWWAGWSMAQTKKALADIGPVEVDLDGVAGVALADDLEPVPEPEPWVALLSGLDSTPMGWQSREWFLGGHGPALFDRSGNVGPTVWSDGRIVGGWAQRRSGDVVVEVLEDVGKEVMTAVEAEAARLQEWLGAVRVTPRFRTPLERKLSS</sequence>
<dbReference type="GO" id="GO:0003677">
    <property type="term" value="F:DNA binding"/>
    <property type="evidence" value="ECO:0007669"/>
    <property type="project" value="UniProtKB-KW"/>
</dbReference>